<organism evidence="8 9">
    <name type="scientific">Anditalea andensis</name>
    <dbReference type="NCBI Taxonomy" id="1048983"/>
    <lineage>
        <taxon>Bacteria</taxon>
        <taxon>Pseudomonadati</taxon>
        <taxon>Bacteroidota</taxon>
        <taxon>Cytophagia</taxon>
        <taxon>Cytophagales</taxon>
        <taxon>Cytophagaceae</taxon>
        <taxon>Anditalea</taxon>
    </lineage>
</organism>
<keyword evidence="9" id="KW-1185">Reference proteome</keyword>
<dbReference type="Pfam" id="PF03631">
    <property type="entry name" value="Virul_fac_BrkB"/>
    <property type="match status" value="1"/>
</dbReference>
<dbReference type="STRING" id="1048983.EL17_07265"/>
<accession>A0A074L0C9</accession>
<evidence type="ECO:0000256" key="5">
    <source>
        <dbReference type="ARBA" id="ARBA00023136"/>
    </source>
</evidence>
<evidence type="ECO:0000313" key="9">
    <source>
        <dbReference type="Proteomes" id="UP000027821"/>
    </source>
</evidence>
<dbReference type="OrthoDB" id="9797028at2"/>
<feature type="transmembrane region" description="Helical" evidence="7">
    <location>
        <begin position="259"/>
        <end position="283"/>
    </location>
</feature>
<feature type="transmembrane region" description="Helical" evidence="7">
    <location>
        <begin position="146"/>
        <end position="173"/>
    </location>
</feature>
<protein>
    <submittedName>
        <fullName evidence="8">Ribonuclease BN</fullName>
    </submittedName>
</protein>
<evidence type="ECO:0000256" key="4">
    <source>
        <dbReference type="ARBA" id="ARBA00022989"/>
    </source>
</evidence>
<sequence length="345" mass="38368">MFKKNFKRLKKLTSFQIILESVKDFGRNDAMTFAACTAFYTIFSLPGLLIIVVSIAAYFYSEGAVREELLEQVSNTLGSDSASTFDSIIQNARIDEQSLWAKILGLAVLVFSATTVFVSLQNSINHIWHIQAKPERGLVKFIINRLLSFSLVASIGFVLIISLIADAILVIVFRHLSNLFNGETFLLASIINFVVAQGIVVLVFGLMYKILPDARVKWRDVWLGSFVTMILFATGKYLLGIYMATSDVGGAYGTAGSLVFILIWLYYSVIIFLFGAQITYYIAEKTGGSISPYKEAVRVQLMEVDADGKVIKPASAKDTKKDLERAEKEEQEAIQKENKENGSLK</sequence>
<evidence type="ECO:0000313" key="8">
    <source>
        <dbReference type="EMBL" id="KEO73945.1"/>
    </source>
</evidence>
<comment type="subcellular location">
    <subcellularLocation>
        <location evidence="1">Cell membrane</location>
        <topology evidence="1">Multi-pass membrane protein</topology>
    </subcellularLocation>
</comment>
<evidence type="ECO:0000256" key="1">
    <source>
        <dbReference type="ARBA" id="ARBA00004651"/>
    </source>
</evidence>
<keyword evidence="4 7" id="KW-1133">Transmembrane helix</keyword>
<dbReference type="NCBIfam" id="TIGR00765">
    <property type="entry name" value="yihY_not_rbn"/>
    <property type="match status" value="1"/>
</dbReference>
<feature type="transmembrane region" description="Helical" evidence="7">
    <location>
        <begin position="33"/>
        <end position="60"/>
    </location>
</feature>
<gene>
    <name evidence="8" type="ORF">EL17_07265</name>
</gene>
<dbReference type="RefSeq" id="WP_084166179.1">
    <property type="nucleotide sequence ID" value="NZ_JMIH01000016.1"/>
</dbReference>
<dbReference type="PANTHER" id="PTHR30213:SF1">
    <property type="entry name" value="INNER MEMBRANE PROTEIN YHJD"/>
    <property type="match status" value="1"/>
</dbReference>
<dbReference type="PIRSF" id="PIRSF035875">
    <property type="entry name" value="RNase_BN"/>
    <property type="match status" value="1"/>
</dbReference>
<evidence type="ECO:0000256" key="7">
    <source>
        <dbReference type="SAM" id="Phobius"/>
    </source>
</evidence>
<dbReference type="PANTHER" id="PTHR30213">
    <property type="entry name" value="INNER MEMBRANE PROTEIN YHJD"/>
    <property type="match status" value="1"/>
</dbReference>
<dbReference type="InterPro" id="IPR017039">
    <property type="entry name" value="Virul_fac_BrkB"/>
</dbReference>
<dbReference type="AlphaFoldDB" id="A0A074L0C9"/>
<keyword evidence="5 7" id="KW-0472">Membrane</keyword>
<evidence type="ECO:0000256" key="2">
    <source>
        <dbReference type="ARBA" id="ARBA00022475"/>
    </source>
</evidence>
<dbReference type="eggNOG" id="COG1295">
    <property type="taxonomic scope" value="Bacteria"/>
</dbReference>
<evidence type="ECO:0000256" key="3">
    <source>
        <dbReference type="ARBA" id="ARBA00022692"/>
    </source>
</evidence>
<keyword evidence="3 7" id="KW-0812">Transmembrane</keyword>
<feature type="transmembrane region" description="Helical" evidence="7">
    <location>
        <begin position="220"/>
        <end position="239"/>
    </location>
</feature>
<reference evidence="8 9" key="1">
    <citation type="submission" date="2014-04" db="EMBL/GenBank/DDBJ databases">
        <title>Characterization and application of a salt tolerant electro-active bacterium.</title>
        <authorList>
            <person name="Yang L."/>
            <person name="Wei S."/>
            <person name="Tay Q.X.M."/>
        </authorList>
    </citation>
    <scope>NUCLEOTIDE SEQUENCE [LARGE SCALE GENOMIC DNA]</scope>
    <source>
        <strain evidence="8 9">LY1</strain>
    </source>
</reference>
<dbReference type="GO" id="GO:0005886">
    <property type="term" value="C:plasma membrane"/>
    <property type="evidence" value="ECO:0007669"/>
    <property type="project" value="UniProtKB-SubCell"/>
</dbReference>
<evidence type="ECO:0000256" key="6">
    <source>
        <dbReference type="SAM" id="MobiDB-lite"/>
    </source>
</evidence>
<feature type="transmembrane region" description="Helical" evidence="7">
    <location>
        <begin position="185"/>
        <end position="208"/>
    </location>
</feature>
<proteinExistence type="predicted"/>
<feature type="transmembrane region" description="Helical" evidence="7">
    <location>
        <begin position="99"/>
        <end position="120"/>
    </location>
</feature>
<keyword evidence="2" id="KW-1003">Cell membrane</keyword>
<dbReference type="EMBL" id="JMIH01000016">
    <property type="protein sequence ID" value="KEO73945.1"/>
    <property type="molecule type" value="Genomic_DNA"/>
</dbReference>
<name>A0A074L0C9_9BACT</name>
<dbReference type="Proteomes" id="UP000027821">
    <property type="component" value="Unassembled WGS sequence"/>
</dbReference>
<comment type="caution">
    <text evidence="8">The sequence shown here is derived from an EMBL/GenBank/DDBJ whole genome shotgun (WGS) entry which is preliminary data.</text>
</comment>
<feature type="region of interest" description="Disordered" evidence="6">
    <location>
        <begin position="313"/>
        <end position="345"/>
    </location>
</feature>